<dbReference type="PATRIC" id="fig|1230454.4.peg.2350"/>
<accession>M0PA22</accession>
<evidence type="ECO:0000313" key="3">
    <source>
        <dbReference type="Proteomes" id="UP000011575"/>
    </source>
</evidence>
<sequence>MGIGSTAELAFRLAVAAVAIGGPTVLYLGLWRFLAWLRDDALIDRLAAQGVVEEPRPAPVDVLASATAGIDGRRCSACGTRVVAGGARCPRCRRDLGSDDKR</sequence>
<dbReference type="OrthoDB" id="205136at2157"/>
<comment type="caution">
    <text evidence="2">The sequence shown here is derived from an EMBL/GenBank/DDBJ whole genome shotgun (WGS) entry which is preliminary data.</text>
</comment>
<feature type="transmembrane region" description="Helical" evidence="1">
    <location>
        <begin position="12"/>
        <end position="35"/>
    </location>
</feature>
<keyword evidence="3" id="KW-1185">Reference proteome</keyword>
<evidence type="ECO:0000256" key="1">
    <source>
        <dbReference type="SAM" id="Phobius"/>
    </source>
</evidence>
<dbReference type="AlphaFoldDB" id="M0PA22"/>
<keyword evidence="1" id="KW-0472">Membrane</keyword>
<name>M0PA22_9EURY</name>
<proteinExistence type="predicted"/>
<organism evidence="2 3">
    <name type="scientific">Halorubrum aidingense JCM 13560</name>
    <dbReference type="NCBI Taxonomy" id="1230454"/>
    <lineage>
        <taxon>Archaea</taxon>
        <taxon>Methanobacteriati</taxon>
        <taxon>Methanobacteriota</taxon>
        <taxon>Stenosarchaea group</taxon>
        <taxon>Halobacteria</taxon>
        <taxon>Halobacteriales</taxon>
        <taxon>Haloferacaceae</taxon>
        <taxon>Halorubrum</taxon>
    </lineage>
</organism>
<keyword evidence="1" id="KW-0812">Transmembrane</keyword>
<protein>
    <recommendedName>
        <fullName evidence="4">Zinc ribbon domain-containing protein</fullName>
    </recommendedName>
</protein>
<dbReference type="STRING" id="1230454.C461_11673"/>
<dbReference type="RefSeq" id="WP_008001424.1">
    <property type="nucleotide sequence ID" value="NZ_AOJI01000026.1"/>
</dbReference>
<evidence type="ECO:0000313" key="2">
    <source>
        <dbReference type="EMBL" id="EMA66698.1"/>
    </source>
</evidence>
<gene>
    <name evidence="2" type="ORF">C461_11673</name>
</gene>
<keyword evidence="1" id="KW-1133">Transmembrane helix</keyword>
<dbReference type="EMBL" id="AOJI01000026">
    <property type="protein sequence ID" value="EMA66698.1"/>
    <property type="molecule type" value="Genomic_DNA"/>
</dbReference>
<evidence type="ECO:0008006" key="4">
    <source>
        <dbReference type="Google" id="ProtNLM"/>
    </source>
</evidence>
<reference evidence="2 3" key="1">
    <citation type="journal article" date="2014" name="PLoS Genet.">
        <title>Phylogenetically driven sequencing of extremely halophilic archaea reveals strategies for static and dynamic osmo-response.</title>
        <authorList>
            <person name="Becker E.A."/>
            <person name="Seitzer P.M."/>
            <person name="Tritt A."/>
            <person name="Larsen D."/>
            <person name="Krusor M."/>
            <person name="Yao A.I."/>
            <person name="Wu D."/>
            <person name="Madern D."/>
            <person name="Eisen J.A."/>
            <person name="Darling A.E."/>
            <person name="Facciotti M.T."/>
        </authorList>
    </citation>
    <scope>NUCLEOTIDE SEQUENCE [LARGE SCALE GENOMIC DNA]</scope>
    <source>
        <strain evidence="2 3">JCM 13560</strain>
    </source>
</reference>
<dbReference type="Proteomes" id="UP000011575">
    <property type="component" value="Unassembled WGS sequence"/>
</dbReference>